<evidence type="ECO:0000313" key="2">
    <source>
        <dbReference type="EMBL" id="TNN49637.1"/>
    </source>
</evidence>
<feature type="compositionally biased region" description="Basic residues" evidence="1">
    <location>
        <begin position="49"/>
        <end position="59"/>
    </location>
</feature>
<sequence length="74" mass="8506">MPFTAPCASIHKRIIVSIVNRSSCRKEAQEEEEEEEEEEEDGDGGDRRRSGKTKRTRKGKVEHLLSIIPMAYFL</sequence>
<protein>
    <submittedName>
        <fullName evidence="2">Uncharacterized protein</fullName>
    </submittedName>
</protein>
<evidence type="ECO:0000256" key="1">
    <source>
        <dbReference type="SAM" id="MobiDB-lite"/>
    </source>
</evidence>
<name>A0A4Z2G7T8_9TELE</name>
<accession>A0A4Z2G7T8</accession>
<keyword evidence="3" id="KW-1185">Reference proteome</keyword>
<feature type="region of interest" description="Disordered" evidence="1">
    <location>
        <begin position="27"/>
        <end position="59"/>
    </location>
</feature>
<dbReference type="Proteomes" id="UP000314294">
    <property type="component" value="Unassembled WGS sequence"/>
</dbReference>
<reference evidence="2 3" key="1">
    <citation type="submission" date="2019-03" db="EMBL/GenBank/DDBJ databases">
        <title>First draft genome of Liparis tanakae, snailfish: a comprehensive survey of snailfish specific genes.</title>
        <authorList>
            <person name="Kim W."/>
            <person name="Song I."/>
            <person name="Jeong J.-H."/>
            <person name="Kim D."/>
            <person name="Kim S."/>
            <person name="Ryu S."/>
            <person name="Song J.Y."/>
            <person name="Lee S.K."/>
        </authorList>
    </citation>
    <scope>NUCLEOTIDE SEQUENCE [LARGE SCALE GENOMIC DNA]</scope>
    <source>
        <tissue evidence="2">Muscle</tissue>
    </source>
</reference>
<organism evidence="2 3">
    <name type="scientific">Liparis tanakae</name>
    <name type="common">Tanaka's snailfish</name>
    <dbReference type="NCBI Taxonomy" id="230148"/>
    <lineage>
        <taxon>Eukaryota</taxon>
        <taxon>Metazoa</taxon>
        <taxon>Chordata</taxon>
        <taxon>Craniata</taxon>
        <taxon>Vertebrata</taxon>
        <taxon>Euteleostomi</taxon>
        <taxon>Actinopterygii</taxon>
        <taxon>Neopterygii</taxon>
        <taxon>Teleostei</taxon>
        <taxon>Neoteleostei</taxon>
        <taxon>Acanthomorphata</taxon>
        <taxon>Eupercaria</taxon>
        <taxon>Perciformes</taxon>
        <taxon>Cottioidei</taxon>
        <taxon>Cottales</taxon>
        <taxon>Liparidae</taxon>
        <taxon>Liparis</taxon>
    </lineage>
</organism>
<comment type="caution">
    <text evidence="2">The sequence shown here is derived from an EMBL/GenBank/DDBJ whole genome shotgun (WGS) entry which is preliminary data.</text>
</comment>
<gene>
    <name evidence="2" type="ORF">EYF80_040144</name>
</gene>
<feature type="compositionally biased region" description="Acidic residues" evidence="1">
    <location>
        <begin position="29"/>
        <end position="43"/>
    </location>
</feature>
<proteinExistence type="predicted"/>
<evidence type="ECO:0000313" key="3">
    <source>
        <dbReference type="Proteomes" id="UP000314294"/>
    </source>
</evidence>
<dbReference type="AlphaFoldDB" id="A0A4Z2G7T8"/>
<dbReference type="EMBL" id="SRLO01000647">
    <property type="protein sequence ID" value="TNN49637.1"/>
    <property type="molecule type" value="Genomic_DNA"/>
</dbReference>